<dbReference type="PANTHER" id="PTHR41252">
    <property type="entry name" value="BLR2505 PROTEIN"/>
    <property type="match status" value="1"/>
</dbReference>
<dbReference type="Gene3D" id="3.10.450.50">
    <property type="match status" value="2"/>
</dbReference>
<reference evidence="2" key="1">
    <citation type="submission" date="2023-07" db="EMBL/GenBank/DDBJ databases">
        <authorList>
            <person name="Pelsma A.J. K."/>
        </authorList>
    </citation>
    <scope>NUCLEOTIDE SEQUENCE</scope>
</reference>
<gene>
    <name evidence="2" type="ORF">AMST5_03498</name>
</gene>
<evidence type="ECO:0000313" key="2">
    <source>
        <dbReference type="EMBL" id="CAJ0884155.1"/>
    </source>
</evidence>
<dbReference type="PANTHER" id="PTHR41252:SF1">
    <property type="entry name" value="BLR2505 PROTEIN"/>
    <property type="match status" value="1"/>
</dbReference>
<feature type="domain" description="SnoaL-like" evidence="1">
    <location>
        <begin position="177"/>
        <end position="277"/>
    </location>
</feature>
<dbReference type="EMBL" id="OY288114">
    <property type="protein sequence ID" value="CAJ0884155.1"/>
    <property type="molecule type" value="Genomic_DNA"/>
</dbReference>
<feature type="domain" description="SnoaL-like" evidence="1">
    <location>
        <begin position="23"/>
        <end position="129"/>
    </location>
</feature>
<dbReference type="SUPFAM" id="SSF54427">
    <property type="entry name" value="NTF2-like"/>
    <property type="match status" value="2"/>
</dbReference>
<dbReference type="InterPro" id="IPR037401">
    <property type="entry name" value="SnoaL-like"/>
</dbReference>
<dbReference type="Pfam" id="PF12680">
    <property type="entry name" value="SnoaL_2"/>
    <property type="match status" value="2"/>
</dbReference>
<dbReference type="AlphaFoldDB" id="A0AA48M261"/>
<organism evidence="2">
    <name type="scientific">freshwater sediment metagenome</name>
    <dbReference type="NCBI Taxonomy" id="556182"/>
    <lineage>
        <taxon>unclassified sequences</taxon>
        <taxon>metagenomes</taxon>
        <taxon>ecological metagenomes</taxon>
    </lineage>
</organism>
<proteinExistence type="predicted"/>
<accession>A0AA48M261</accession>
<dbReference type="InterPro" id="IPR032710">
    <property type="entry name" value="NTF2-like_dom_sf"/>
</dbReference>
<protein>
    <recommendedName>
        <fullName evidence="1">SnoaL-like domain-containing protein</fullName>
    </recommendedName>
</protein>
<sequence>MPERGERAVKLSATDIRFIIGEMLDCRMRRQYDRFLSHVDPEVVTHCHSWREGVLGPNVWSGADGLRELFLRTDENYFPREHEILDILVDGESAAVRWRGDWSRHDNGRVYTNDAAHFLRWENGRVVEMHEFFDAHSKSSTAGSALGFASLLTPPPPGIAAEEMRRRARRLLHFQAGRPDPDLLRQWFAPDVICEFIGDRMRTPYAGRHVGLETLQGIIRAVHVEFEQRPLALSDILVEGGRAAGWRHVEWRHRGTGRTGVSELAEFVRFENGLIVELIEFRDTVSLLRMQD</sequence>
<evidence type="ECO:0000259" key="1">
    <source>
        <dbReference type="Pfam" id="PF12680"/>
    </source>
</evidence>
<name>A0AA48M261_9ZZZZ</name>